<dbReference type="InterPro" id="IPR002716">
    <property type="entry name" value="PIN_dom"/>
</dbReference>
<reference evidence="2 3" key="1">
    <citation type="submission" date="2021-08" db="EMBL/GenBank/DDBJ databases">
        <title>Thermococcus onnuriiensis IOH2.</title>
        <authorList>
            <person name="Park Y.-J."/>
        </authorList>
    </citation>
    <scope>NUCLEOTIDE SEQUENCE [LARGE SCALE GENOMIC DNA]</scope>
    <source>
        <strain evidence="2 3">IOH2</strain>
    </source>
</reference>
<dbReference type="EMBL" id="CP080572">
    <property type="protein sequence ID" value="USH00443.1"/>
    <property type="molecule type" value="Genomic_DNA"/>
</dbReference>
<protein>
    <submittedName>
        <fullName evidence="2">Toxin-antitoxin system toxin component, PIN family</fullName>
    </submittedName>
</protein>
<accession>A0A9E7MBY6</accession>
<gene>
    <name evidence="2" type="ORF">K1720_02985</name>
</gene>
<evidence type="ECO:0000313" key="3">
    <source>
        <dbReference type="Proteomes" id="UP001056425"/>
    </source>
</evidence>
<dbReference type="KEGG" id="thei:K1720_02985"/>
<dbReference type="InterPro" id="IPR002850">
    <property type="entry name" value="PIN_toxin-like"/>
</dbReference>
<dbReference type="PANTHER" id="PTHR34610">
    <property type="entry name" value="SSL7007 PROTEIN"/>
    <property type="match status" value="1"/>
</dbReference>
<sequence>MSSVLGGPTASPMRVIMGVEKGIIVNYISRDMLKLLQLKLSSNKIQREIEKRYTDPIARFKPYVIFQLIQSKSRLVDPNIMVNASPDPEDNEVLSVACYVNADYLITLDQEDILSLRDPNSKEIIIEDDEGKEVCRFKIVTPREFLSELYEIGIRL</sequence>
<organism evidence="2 3">
    <name type="scientific">Thermococcus argininiproducens</name>
    <dbReference type="NCBI Taxonomy" id="2866384"/>
    <lineage>
        <taxon>Archaea</taxon>
        <taxon>Methanobacteriati</taxon>
        <taxon>Methanobacteriota</taxon>
        <taxon>Thermococci</taxon>
        <taxon>Thermococcales</taxon>
        <taxon>Thermococcaceae</taxon>
        <taxon>Thermococcus</taxon>
    </lineage>
</organism>
<dbReference type="AlphaFoldDB" id="A0A9E7MBY6"/>
<feature type="domain" description="PIN" evidence="1">
    <location>
        <begin position="8"/>
        <end position="110"/>
    </location>
</feature>
<evidence type="ECO:0000259" key="1">
    <source>
        <dbReference type="Pfam" id="PF13470"/>
    </source>
</evidence>
<proteinExistence type="predicted"/>
<keyword evidence="3" id="KW-1185">Reference proteome</keyword>
<dbReference type="Proteomes" id="UP001056425">
    <property type="component" value="Chromosome"/>
</dbReference>
<dbReference type="RefSeq" id="WP_251949791.1">
    <property type="nucleotide sequence ID" value="NZ_CP080572.1"/>
</dbReference>
<dbReference type="Pfam" id="PF13470">
    <property type="entry name" value="PIN_3"/>
    <property type="match status" value="1"/>
</dbReference>
<evidence type="ECO:0000313" key="2">
    <source>
        <dbReference type="EMBL" id="USH00443.1"/>
    </source>
</evidence>
<dbReference type="PANTHER" id="PTHR34610:SF3">
    <property type="entry name" value="SSL7007 PROTEIN"/>
    <property type="match status" value="1"/>
</dbReference>
<dbReference type="NCBIfam" id="TIGR00305">
    <property type="entry name" value="putative toxin-antitoxin system toxin component, PIN family"/>
    <property type="match status" value="1"/>
</dbReference>
<dbReference type="GeneID" id="72777275"/>
<name>A0A9E7MBY6_9EURY</name>